<dbReference type="HOGENOM" id="CLU_033752_0_0_1"/>
<proteinExistence type="predicted"/>
<gene>
    <name evidence="1" type="ORF">M422DRAFT_270354</name>
</gene>
<name>A0A0C9UHD6_SPHS4</name>
<evidence type="ECO:0000313" key="1">
    <source>
        <dbReference type="EMBL" id="KIJ28352.1"/>
    </source>
</evidence>
<sequence length="483" mass="53802">MPNTSLSDKISMEDYPQLGLPQWHNGDTPPTSQIFPGAVNLKTLSTFRSGHSTLRSLEDVQFCTVLYSSANTQVDLPKYFNQAKITGEVHLNVKKPTHIHTIEVWLIGISDSNLRPDHTFLQCHADLWNKPVKAEVQASLDIEHDKFPVGSYVFPFEFEELPQYTRVNISAHGVHKHGDSAWAFLPPSVKITHNLGYSGQVTYQVWTNVEYGLLRTPVTSASPIVYFPRMRSLPKTENTFPRGIVWPLQREVIDGWSLTPFGGRGNLHGTAVEIEGLVGVKSPSVYGIGEQVDFVLLLRSTSQTALQALSTPDHINAVFMSSDIFGPDALEPGNAAKNNRELQALGQAKIWINNEDNEATYEGKNVVRLDGNLTVPAVLPPSFRYELIGREYLIKISITHPDYSHQDLETEAPLWIVTDPPQHASSMISNEPEITATQDKSKIPIIGDTLTLRDFPKKAPPVTGKATSVKERPTFINHRLVTF</sequence>
<protein>
    <recommendedName>
        <fullName evidence="3">Arrestin-like N-terminal domain-containing protein</fullName>
    </recommendedName>
</protein>
<dbReference type="AlphaFoldDB" id="A0A0C9UHD6"/>
<evidence type="ECO:0000313" key="2">
    <source>
        <dbReference type="Proteomes" id="UP000054279"/>
    </source>
</evidence>
<dbReference type="Gene3D" id="2.60.40.640">
    <property type="match status" value="1"/>
</dbReference>
<evidence type="ECO:0008006" key="3">
    <source>
        <dbReference type="Google" id="ProtNLM"/>
    </source>
</evidence>
<organism evidence="1 2">
    <name type="scientific">Sphaerobolus stellatus (strain SS14)</name>
    <dbReference type="NCBI Taxonomy" id="990650"/>
    <lineage>
        <taxon>Eukaryota</taxon>
        <taxon>Fungi</taxon>
        <taxon>Dikarya</taxon>
        <taxon>Basidiomycota</taxon>
        <taxon>Agaricomycotina</taxon>
        <taxon>Agaricomycetes</taxon>
        <taxon>Phallomycetidae</taxon>
        <taxon>Geastrales</taxon>
        <taxon>Sphaerobolaceae</taxon>
        <taxon>Sphaerobolus</taxon>
    </lineage>
</organism>
<dbReference type="OrthoDB" id="3024231at2759"/>
<dbReference type="EMBL" id="KN837308">
    <property type="protein sequence ID" value="KIJ28352.1"/>
    <property type="molecule type" value="Genomic_DNA"/>
</dbReference>
<accession>A0A0C9UHD6</accession>
<dbReference type="Proteomes" id="UP000054279">
    <property type="component" value="Unassembled WGS sequence"/>
</dbReference>
<reference evidence="1 2" key="1">
    <citation type="submission" date="2014-06" db="EMBL/GenBank/DDBJ databases">
        <title>Evolutionary Origins and Diversification of the Mycorrhizal Mutualists.</title>
        <authorList>
            <consortium name="DOE Joint Genome Institute"/>
            <consortium name="Mycorrhizal Genomics Consortium"/>
            <person name="Kohler A."/>
            <person name="Kuo A."/>
            <person name="Nagy L.G."/>
            <person name="Floudas D."/>
            <person name="Copeland A."/>
            <person name="Barry K.W."/>
            <person name="Cichocki N."/>
            <person name="Veneault-Fourrey C."/>
            <person name="LaButti K."/>
            <person name="Lindquist E.A."/>
            <person name="Lipzen A."/>
            <person name="Lundell T."/>
            <person name="Morin E."/>
            <person name="Murat C."/>
            <person name="Riley R."/>
            <person name="Ohm R."/>
            <person name="Sun H."/>
            <person name="Tunlid A."/>
            <person name="Henrissat B."/>
            <person name="Grigoriev I.V."/>
            <person name="Hibbett D.S."/>
            <person name="Martin F."/>
        </authorList>
    </citation>
    <scope>NUCLEOTIDE SEQUENCE [LARGE SCALE GENOMIC DNA]</scope>
    <source>
        <strain evidence="1 2">SS14</strain>
    </source>
</reference>
<dbReference type="InterPro" id="IPR014752">
    <property type="entry name" value="Arrestin-like_C"/>
</dbReference>
<keyword evidence="2" id="KW-1185">Reference proteome</keyword>